<dbReference type="AlphaFoldDB" id="A0A9X1L049"/>
<dbReference type="InterPro" id="IPR029442">
    <property type="entry name" value="GyrI-like"/>
</dbReference>
<dbReference type="EMBL" id="JAIXNE010000009">
    <property type="protein sequence ID" value="MCA6079100.1"/>
    <property type="molecule type" value="Genomic_DNA"/>
</dbReference>
<dbReference type="RefSeq" id="WP_225699962.1">
    <property type="nucleotide sequence ID" value="NZ_JAIXNE010000009.1"/>
</dbReference>
<dbReference type="SUPFAM" id="SSF55136">
    <property type="entry name" value="Probable bacterial effector-binding domain"/>
    <property type="match status" value="1"/>
</dbReference>
<proteinExistence type="predicted"/>
<protein>
    <submittedName>
        <fullName evidence="2">SRPBCC family protein</fullName>
    </submittedName>
</protein>
<evidence type="ECO:0000259" key="1">
    <source>
        <dbReference type="SMART" id="SM00871"/>
    </source>
</evidence>
<dbReference type="Pfam" id="PF06445">
    <property type="entry name" value="GyrI-like"/>
    <property type="match status" value="1"/>
</dbReference>
<dbReference type="SUPFAM" id="SSF55961">
    <property type="entry name" value="Bet v1-like"/>
    <property type="match status" value="1"/>
</dbReference>
<dbReference type="InterPro" id="IPR010499">
    <property type="entry name" value="AraC_E-bd"/>
</dbReference>
<gene>
    <name evidence="2" type="ORF">LDX50_29785</name>
</gene>
<dbReference type="SMART" id="SM00871">
    <property type="entry name" value="AraC_E_bind"/>
    <property type="match status" value="1"/>
</dbReference>
<accession>A0A9X1L049</accession>
<reference evidence="2" key="1">
    <citation type="submission" date="2021-09" db="EMBL/GenBank/DDBJ databases">
        <title>Fulvivirga sp. isolated from coastal sediment.</title>
        <authorList>
            <person name="Yu H."/>
        </authorList>
    </citation>
    <scope>NUCLEOTIDE SEQUENCE</scope>
    <source>
        <strain evidence="2">1062</strain>
    </source>
</reference>
<dbReference type="CDD" id="cd07818">
    <property type="entry name" value="SRPBCC_1"/>
    <property type="match status" value="1"/>
</dbReference>
<name>A0A9X1L049_9BACT</name>
<organism evidence="2 3">
    <name type="scientific">Fulvivirga sedimenti</name>
    <dbReference type="NCBI Taxonomy" id="2879465"/>
    <lineage>
        <taxon>Bacteria</taxon>
        <taxon>Pseudomonadati</taxon>
        <taxon>Bacteroidota</taxon>
        <taxon>Cytophagia</taxon>
        <taxon>Cytophagales</taxon>
        <taxon>Fulvivirgaceae</taxon>
        <taxon>Fulvivirga</taxon>
    </lineage>
</organism>
<comment type="caution">
    <text evidence="2">The sequence shown here is derived from an EMBL/GenBank/DDBJ whole genome shotgun (WGS) entry which is preliminary data.</text>
</comment>
<dbReference type="Gene3D" id="3.30.530.20">
    <property type="match status" value="1"/>
</dbReference>
<dbReference type="Proteomes" id="UP001139409">
    <property type="component" value="Unassembled WGS sequence"/>
</dbReference>
<sequence>MPKMHVERTIRIDAPVEKVYRTVNDFNHWTAWSPWLIMEPEASVTIADDARYYEWEGERVGSGNMRITNEKPYAVVDYDLTFLKPWKSTAKVRFEMHGHGDHSHVTWYMDSSLPFFMFWMKKSMEAFVGMDYERGLNLLKDYVEYDKVGSKLEFKGFNEYSGCTYVGIRTACTRESLSSNMKNDFERLWSLVKNNEGVLAGNAFSIYHKWDMVGNNIDYTAAIPVKDLDAKLPAGTFLGNIPPAKVHTIRHIGSYTHLGNAWTAQYSMKRSKSFKSARKIDPFEVYVNMPGDVPDDQLITDINFPVV</sequence>
<keyword evidence="3" id="KW-1185">Reference proteome</keyword>
<dbReference type="InterPro" id="IPR011256">
    <property type="entry name" value="Reg_factor_effector_dom_sf"/>
</dbReference>
<dbReference type="Pfam" id="PF10604">
    <property type="entry name" value="Polyketide_cyc2"/>
    <property type="match status" value="1"/>
</dbReference>
<dbReference type="InterPro" id="IPR023393">
    <property type="entry name" value="START-like_dom_sf"/>
</dbReference>
<evidence type="ECO:0000313" key="3">
    <source>
        <dbReference type="Proteomes" id="UP001139409"/>
    </source>
</evidence>
<dbReference type="Gene3D" id="3.20.80.10">
    <property type="entry name" value="Regulatory factor, effector binding domain"/>
    <property type="match status" value="1"/>
</dbReference>
<feature type="domain" description="AraC effector-binding" evidence="1">
    <location>
        <begin position="158"/>
        <end position="307"/>
    </location>
</feature>
<evidence type="ECO:0000313" key="2">
    <source>
        <dbReference type="EMBL" id="MCA6079100.1"/>
    </source>
</evidence>
<dbReference type="InterPro" id="IPR019587">
    <property type="entry name" value="Polyketide_cyclase/dehydratase"/>
</dbReference>